<keyword evidence="1" id="KW-1133">Transmembrane helix</keyword>
<feature type="transmembrane region" description="Helical" evidence="1">
    <location>
        <begin position="43"/>
        <end position="63"/>
    </location>
</feature>
<accession>A0A0C7P2C3</accession>
<keyword evidence="1" id="KW-0812">Transmembrane</keyword>
<feature type="transmembrane region" description="Helical" evidence="1">
    <location>
        <begin position="84"/>
        <end position="102"/>
    </location>
</feature>
<reference evidence="3" key="1">
    <citation type="submission" date="2014-11" db="EMBL/GenBank/DDBJ databases">
        <authorList>
            <person name="Wibberg D."/>
        </authorList>
    </citation>
    <scope>NUCLEOTIDE SEQUENCE [LARGE SCALE GENOMIC DNA]</scope>
    <source>
        <strain evidence="3">L3</strain>
    </source>
</reference>
<feature type="transmembrane region" description="Helical" evidence="1">
    <location>
        <begin position="229"/>
        <end position="254"/>
    </location>
</feature>
<dbReference type="GO" id="GO:0005886">
    <property type="term" value="C:plasma membrane"/>
    <property type="evidence" value="ECO:0007669"/>
    <property type="project" value="TreeGrafter"/>
</dbReference>
<dbReference type="HOGENOM" id="CLU_027408_6_0_0"/>
<keyword evidence="2" id="KW-0813">Transport</keyword>
<dbReference type="EMBL" id="LN824141">
    <property type="protein sequence ID" value="CEP78114.1"/>
    <property type="molecule type" value="Genomic_DNA"/>
</dbReference>
<dbReference type="PANTHER" id="PTHR11328">
    <property type="entry name" value="MAJOR FACILITATOR SUPERFAMILY DOMAIN-CONTAINING PROTEIN"/>
    <property type="match status" value="1"/>
</dbReference>
<dbReference type="Gene3D" id="1.20.1250.20">
    <property type="entry name" value="MFS general substrate transporter like domains"/>
    <property type="match status" value="2"/>
</dbReference>
<feature type="transmembrane region" description="Helical" evidence="1">
    <location>
        <begin position="266"/>
        <end position="284"/>
    </location>
</feature>
<dbReference type="AlphaFoldDB" id="A0A0C7P2C3"/>
<keyword evidence="1" id="KW-0472">Membrane</keyword>
<sequence>MSIMNELTYRKTHPFPYALGMLGITIPGQMIGAYLVFFYNDVLGIPLAMISLITVFATIWDAINDPLFGYLSDRTRTKIGRRKPWMLICIPLYCISYIFLFSPPLSVQKGYLLVVYYAVFSMLTETLTTISSVNYHSLFPELFIDSRIRTRSNALRQAFQLVGLIVGVTLAPILIEKYGYSITATFMILVGMFFYLIAAFSVHERPEYIESEVPKLKDSLKAVMTNKNFWTVSLTNFFYQASLALLLLSIPYFIKYTLGLSEANAAYLTGAVFITAIPAMYLWVKVIDWFGAMTAWRSSLIFLGIAVIPTFFVDTLVSSMIAGAFIGIGIAGVTANIDLIYAKVIDADAKASNLRREGIYFSGFQFIIHFSGLAKSLVLLLVTLIFGFVDGNNPGEHPDLAARFMMSVFPAILMAISFIISFFVKFKDEKESK</sequence>
<evidence type="ECO:0000313" key="2">
    <source>
        <dbReference type="EMBL" id="CEP78114.1"/>
    </source>
</evidence>
<dbReference type="KEGG" id="dtn:DTL3_0805"/>
<dbReference type="STRING" id="1006576.DTL3_0805"/>
<dbReference type="InterPro" id="IPR039672">
    <property type="entry name" value="MFS_2"/>
</dbReference>
<feature type="transmembrane region" description="Helical" evidence="1">
    <location>
        <begin position="363"/>
        <end position="389"/>
    </location>
</feature>
<dbReference type="OrthoDB" id="9764596at2"/>
<evidence type="ECO:0000256" key="1">
    <source>
        <dbReference type="SAM" id="Phobius"/>
    </source>
</evidence>
<keyword evidence="2" id="KW-0762">Sugar transport</keyword>
<dbReference type="Proteomes" id="UP000032809">
    <property type="component" value="Chromosome I"/>
</dbReference>
<feature type="transmembrane region" description="Helical" evidence="1">
    <location>
        <begin position="15"/>
        <end position="37"/>
    </location>
</feature>
<feature type="transmembrane region" description="Helical" evidence="1">
    <location>
        <begin position="296"/>
        <end position="313"/>
    </location>
</feature>
<dbReference type="PANTHER" id="PTHR11328:SF24">
    <property type="entry name" value="MAJOR FACILITATOR SUPERFAMILY (MFS) PROFILE DOMAIN-CONTAINING PROTEIN"/>
    <property type="match status" value="1"/>
</dbReference>
<dbReference type="RefSeq" id="WP_045087632.1">
    <property type="nucleotide sequence ID" value="NZ_LN824141.1"/>
</dbReference>
<dbReference type="GO" id="GO:0015293">
    <property type="term" value="F:symporter activity"/>
    <property type="evidence" value="ECO:0007669"/>
    <property type="project" value="InterPro"/>
</dbReference>
<name>A0A0C7P2C3_DEFTU</name>
<gene>
    <name evidence="2" type="ORF">DTL3_0805</name>
</gene>
<keyword evidence="3" id="KW-1185">Reference proteome</keyword>
<dbReference type="InterPro" id="IPR036259">
    <property type="entry name" value="MFS_trans_sf"/>
</dbReference>
<dbReference type="GO" id="GO:0008643">
    <property type="term" value="P:carbohydrate transport"/>
    <property type="evidence" value="ECO:0007669"/>
    <property type="project" value="InterPro"/>
</dbReference>
<feature type="transmembrane region" description="Helical" evidence="1">
    <location>
        <begin position="181"/>
        <end position="202"/>
    </location>
</feature>
<evidence type="ECO:0000313" key="3">
    <source>
        <dbReference type="Proteomes" id="UP000032809"/>
    </source>
</evidence>
<proteinExistence type="predicted"/>
<feature type="transmembrane region" description="Helical" evidence="1">
    <location>
        <begin position="319"/>
        <end position="342"/>
    </location>
</feature>
<feature type="transmembrane region" description="Helical" evidence="1">
    <location>
        <begin position="158"/>
        <end position="175"/>
    </location>
</feature>
<organism evidence="2 3">
    <name type="scientific">Defluviitoga tunisiensis</name>
    <dbReference type="NCBI Taxonomy" id="1006576"/>
    <lineage>
        <taxon>Bacteria</taxon>
        <taxon>Thermotogati</taxon>
        <taxon>Thermotogota</taxon>
        <taxon>Thermotogae</taxon>
        <taxon>Petrotogales</taxon>
        <taxon>Petrotogaceae</taxon>
        <taxon>Defluviitoga</taxon>
    </lineage>
</organism>
<protein>
    <submittedName>
        <fullName evidence="2">MFS/sugar transport protein</fullName>
    </submittedName>
</protein>
<feature type="transmembrane region" description="Helical" evidence="1">
    <location>
        <begin position="114"/>
        <end position="137"/>
    </location>
</feature>
<dbReference type="SUPFAM" id="SSF103473">
    <property type="entry name" value="MFS general substrate transporter"/>
    <property type="match status" value="1"/>
</dbReference>
<feature type="transmembrane region" description="Helical" evidence="1">
    <location>
        <begin position="401"/>
        <end position="424"/>
    </location>
</feature>
<dbReference type="Pfam" id="PF13347">
    <property type="entry name" value="MFS_2"/>
    <property type="match status" value="1"/>
</dbReference>